<dbReference type="SMART" id="SM00346">
    <property type="entry name" value="HTH_ICLR"/>
    <property type="match status" value="1"/>
</dbReference>
<protein>
    <submittedName>
        <fullName evidence="7">IclR family transcriptional regulator</fullName>
    </submittedName>
</protein>
<dbReference type="Pfam" id="PF01614">
    <property type="entry name" value="IclR_C"/>
    <property type="match status" value="1"/>
</dbReference>
<accession>A0A5A9YYP0</accession>
<dbReference type="EMBL" id="VINQ01000020">
    <property type="protein sequence ID" value="KAA0910010.1"/>
    <property type="molecule type" value="Genomic_DNA"/>
</dbReference>
<dbReference type="SUPFAM" id="SSF55781">
    <property type="entry name" value="GAF domain-like"/>
    <property type="match status" value="1"/>
</dbReference>
<reference evidence="7 8" key="1">
    <citation type="submission" date="2019-07" db="EMBL/GenBank/DDBJ databases">
        <title>Aquicoccus porphyridii gen. nov., sp. nov., isolated from a small marine red alga, Porphyridium marinum.</title>
        <authorList>
            <person name="Liu L."/>
        </authorList>
    </citation>
    <scope>NUCLEOTIDE SEQUENCE [LARGE SCALE GENOMIC DNA]</scope>
    <source>
        <strain evidence="7 8">L1 8-17</strain>
    </source>
</reference>
<dbReference type="PROSITE" id="PS51078">
    <property type="entry name" value="ICLR_ED"/>
    <property type="match status" value="1"/>
</dbReference>
<dbReference type="Gene3D" id="1.10.10.10">
    <property type="entry name" value="Winged helix-like DNA-binding domain superfamily/Winged helix DNA-binding domain"/>
    <property type="match status" value="1"/>
</dbReference>
<dbReference type="SUPFAM" id="SSF46785">
    <property type="entry name" value="Winged helix' DNA-binding domain"/>
    <property type="match status" value="1"/>
</dbReference>
<feature type="domain" description="HTH iclR-type" evidence="5">
    <location>
        <begin position="37"/>
        <end position="99"/>
    </location>
</feature>
<keyword evidence="2" id="KW-0238">DNA-binding</keyword>
<dbReference type="InterPro" id="IPR014757">
    <property type="entry name" value="Tscrpt_reg_IclR_C"/>
</dbReference>
<keyword evidence="1" id="KW-0805">Transcription regulation</keyword>
<gene>
    <name evidence="7" type="ORF">FLO80_18700</name>
</gene>
<dbReference type="InterPro" id="IPR029016">
    <property type="entry name" value="GAF-like_dom_sf"/>
</dbReference>
<dbReference type="Pfam" id="PF09339">
    <property type="entry name" value="HTH_IclR"/>
    <property type="match status" value="1"/>
</dbReference>
<organism evidence="7 8">
    <name type="scientific">Aquicoccus porphyridii</name>
    <dbReference type="NCBI Taxonomy" id="1852029"/>
    <lineage>
        <taxon>Bacteria</taxon>
        <taxon>Pseudomonadati</taxon>
        <taxon>Pseudomonadota</taxon>
        <taxon>Alphaproteobacteria</taxon>
        <taxon>Rhodobacterales</taxon>
        <taxon>Paracoccaceae</taxon>
        <taxon>Aquicoccus</taxon>
    </lineage>
</organism>
<evidence type="ECO:0000313" key="8">
    <source>
        <dbReference type="Proteomes" id="UP000325291"/>
    </source>
</evidence>
<evidence type="ECO:0000259" key="5">
    <source>
        <dbReference type="PROSITE" id="PS51077"/>
    </source>
</evidence>
<feature type="domain" description="IclR-ED" evidence="6">
    <location>
        <begin position="100"/>
        <end position="283"/>
    </location>
</feature>
<dbReference type="InterPro" id="IPR036388">
    <property type="entry name" value="WH-like_DNA-bd_sf"/>
</dbReference>
<dbReference type="GO" id="GO:0003677">
    <property type="term" value="F:DNA binding"/>
    <property type="evidence" value="ECO:0007669"/>
    <property type="project" value="UniProtKB-KW"/>
</dbReference>
<evidence type="ECO:0000256" key="2">
    <source>
        <dbReference type="ARBA" id="ARBA00023125"/>
    </source>
</evidence>
<dbReference type="PANTHER" id="PTHR30136">
    <property type="entry name" value="HELIX-TURN-HELIX TRANSCRIPTIONAL REGULATOR, ICLR FAMILY"/>
    <property type="match status" value="1"/>
</dbReference>
<evidence type="ECO:0000259" key="6">
    <source>
        <dbReference type="PROSITE" id="PS51078"/>
    </source>
</evidence>
<dbReference type="AlphaFoldDB" id="A0A5A9YYP0"/>
<dbReference type="InterPro" id="IPR050707">
    <property type="entry name" value="HTH_MetabolicPath_Reg"/>
</dbReference>
<feature type="compositionally biased region" description="Low complexity" evidence="4">
    <location>
        <begin position="17"/>
        <end position="27"/>
    </location>
</feature>
<dbReference type="PANTHER" id="PTHR30136:SF33">
    <property type="entry name" value="TRANSCRIPTIONAL REGULATORY PROTEIN"/>
    <property type="match status" value="1"/>
</dbReference>
<dbReference type="PROSITE" id="PS51077">
    <property type="entry name" value="HTH_ICLR"/>
    <property type="match status" value="1"/>
</dbReference>
<dbReference type="GO" id="GO:0045892">
    <property type="term" value="P:negative regulation of DNA-templated transcription"/>
    <property type="evidence" value="ECO:0007669"/>
    <property type="project" value="TreeGrafter"/>
</dbReference>
<evidence type="ECO:0000256" key="1">
    <source>
        <dbReference type="ARBA" id="ARBA00023015"/>
    </source>
</evidence>
<sequence>MMNSMNVRRRRPVSETQAQGRSGSSQASEEDGGRQFIGALARGLEVLSAFRENDRQLGNHELAERTGISKPTVSRITYTLTQLGYLVHSPRFNTYELGGKSFALGHVALASLDVREVAKDLMTDIATRTGLTVSLAVRDKLSMLNLEAQDSDELVGIRLYPGSRVPIVNTAGGRAYLAVASEDDRQEIFEGVKDSYGEEWPSLLRAVDRAALEIKKRGFCMCIGDWRKDVNSAGAVIEMPDGRGIYSLNVGGPAYLVPQEDIEMTVGPMLAEAADEMRRRLGCEV</sequence>
<dbReference type="InterPro" id="IPR005471">
    <property type="entry name" value="Tscrpt_reg_IclR_N"/>
</dbReference>
<evidence type="ECO:0000256" key="4">
    <source>
        <dbReference type="SAM" id="MobiDB-lite"/>
    </source>
</evidence>
<evidence type="ECO:0000256" key="3">
    <source>
        <dbReference type="ARBA" id="ARBA00023163"/>
    </source>
</evidence>
<comment type="caution">
    <text evidence="7">The sequence shown here is derived from an EMBL/GenBank/DDBJ whole genome shotgun (WGS) entry which is preliminary data.</text>
</comment>
<name>A0A5A9YYP0_9RHOB</name>
<proteinExistence type="predicted"/>
<keyword evidence="8" id="KW-1185">Reference proteome</keyword>
<dbReference type="GO" id="GO:0003700">
    <property type="term" value="F:DNA-binding transcription factor activity"/>
    <property type="evidence" value="ECO:0007669"/>
    <property type="project" value="TreeGrafter"/>
</dbReference>
<dbReference type="Gene3D" id="3.30.450.40">
    <property type="match status" value="1"/>
</dbReference>
<dbReference type="Proteomes" id="UP000325291">
    <property type="component" value="Unassembled WGS sequence"/>
</dbReference>
<feature type="region of interest" description="Disordered" evidence="4">
    <location>
        <begin position="1"/>
        <end position="32"/>
    </location>
</feature>
<dbReference type="InterPro" id="IPR036390">
    <property type="entry name" value="WH_DNA-bd_sf"/>
</dbReference>
<evidence type="ECO:0000313" key="7">
    <source>
        <dbReference type="EMBL" id="KAA0910010.1"/>
    </source>
</evidence>
<keyword evidence="3" id="KW-0804">Transcription</keyword>